<evidence type="ECO:0000313" key="3">
    <source>
        <dbReference type="Proteomes" id="UP000645517"/>
    </source>
</evidence>
<name>A0ABQ2JFY7_9DEIO</name>
<keyword evidence="1" id="KW-1133">Transmembrane helix</keyword>
<keyword evidence="1" id="KW-0812">Transmembrane</keyword>
<dbReference type="EMBL" id="BMOR01000025">
    <property type="protein sequence ID" value="GGN45150.1"/>
    <property type="molecule type" value="Genomic_DNA"/>
</dbReference>
<comment type="caution">
    <text evidence="2">The sequence shown here is derived from an EMBL/GenBank/DDBJ whole genome shotgun (WGS) entry which is preliminary data.</text>
</comment>
<reference evidence="3" key="1">
    <citation type="journal article" date="2019" name="Int. J. Syst. Evol. Microbiol.">
        <title>The Global Catalogue of Microorganisms (GCM) 10K type strain sequencing project: providing services to taxonomists for standard genome sequencing and annotation.</title>
        <authorList>
            <consortium name="The Broad Institute Genomics Platform"/>
            <consortium name="The Broad Institute Genome Sequencing Center for Infectious Disease"/>
            <person name="Wu L."/>
            <person name="Ma J."/>
        </authorList>
    </citation>
    <scope>NUCLEOTIDE SEQUENCE [LARGE SCALE GENOMIC DNA]</scope>
    <source>
        <strain evidence="3">JCM 16918</strain>
    </source>
</reference>
<feature type="transmembrane region" description="Helical" evidence="1">
    <location>
        <begin position="36"/>
        <end position="54"/>
    </location>
</feature>
<organism evidence="2 3">
    <name type="scientific">Deinococcus daejeonensis</name>
    <dbReference type="NCBI Taxonomy" id="1007098"/>
    <lineage>
        <taxon>Bacteria</taxon>
        <taxon>Thermotogati</taxon>
        <taxon>Deinococcota</taxon>
        <taxon>Deinococci</taxon>
        <taxon>Deinococcales</taxon>
        <taxon>Deinococcaceae</taxon>
        <taxon>Deinococcus</taxon>
    </lineage>
</organism>
<keyword evidence="1" id="KW-0472">Membrane</keyword>
<dbReference type="Proteomes" id="UP000645517">
    <property type="component" value="Unassembled WGS sequence"/>
</dbReference>
<sequence length="104" mass="10686">MTLPLLLCTLIALTSGLHFGHRFAQAHHAGRSLLPAVTAHGAIATALIVLTVLLDPTAAGLLWLAVSATSLISLALGALWPTPAARAADLGDHDLPQAARDWAA</sequence>
<gene>
    <name evidence="2" type="ORF">GCM10010842_34440</name>
</gene>
<evidence type="ECO:0000313" key="2">
    <source>
        <dbReference type="EMBL" id="GGN45150.1"/>
    </source>
</evidence>
<dbReference type="RefSeq" id="WP_189058906.1">
    <property type="nucleotide sequence ID" value="NZ_BMOR01000025.1"/>
</dbReference>
<keyword evidence="3" id="KW-1185">Reference proteome</keyword>
<proteinExistence type="predicted"/>
<accession>A0ABQ2JFY7</accession>
<evidence type="ECO:0000256" key="1">
    <source>
        <dbReference type="SAM" id="Phobius"/>
    </source>
</evidence>
<protein>
    <submittedName>
        <fullName evidence="2">Uncharacterized protein</fullName>
    </submittedName>
</protein>
<feature type="transmembrane region" description="Helical" evidence="1">
    <location>
        <begin position="61"/>
        <end position="80"/>
    </location>
</feature>